<dbReference type="InterPro" id="IPR001544">
    <property type="entry name" value="Aminotrans_IV"/>
</dbReference>
<keyword evidence="18" id="KW-1185">Reference proteome</keyword>
<dbReference type="GO" id="GO:0004084">
    <property type="term" value="F:branched-chain-amino-acid transaminase activity"/>
    <property type="evidence" value="ECO:0007669"/>
    <property type="project" value="UniProtKB-EC"/>
</dbReference>
<comment type="catalytic activity">
    <reaction evidence="13">
        <text>L-isoleucine + 2-oxoglutarate = (S)-3-methyl-2-oxopentanoate + L-glutamate</text>
        <dbReference type="Rhea" id="RHEA:24801"/>
        <dbReference type="ChEBI" id="CHEBI:16810"/>
        <dbReference type="ChEBI" id="CHEBI:29985"/>
        <dbReference type="ChEBI" id="CHEBI:35146"/>
        <dbReference type="ChEBI" id="CHEBI:58045"/>
        <dbReference type="EC" id="2.6.1.42"/>
    </reaction>
</comment>
<dbReference type="GO" id="GO:0009082">
    <property type="term" value="P:branched-chain amino acid biosynthetic process"/>
    <property type="evidence" value="ECO:0007669"/>
    <property type="project" value="UniProtKB-KW"/>
</dbReference>
<evidence type="ECO:0000256" key="13">
    <source>
        <dbReference type="ARBA" id="ARBA00048798"/>
    </source>
</evidence>
<dbReference type="Pfam" id="PF01063">
    <property type="entry name" value="Aminotran_4"/>
    <property type="match status" value="1"/>
</dbReference>
<dbReference type="Gene3D" id="3.30.470.10">
    <property type="match status" value="1"/>
</dbReference>
<comment type="pathway">
    <text evidence="5">Amino-acid biosynthesis; L-leucine biosynthesis; L-leucine from 3-methyl-2-oxobutanoate: step 4/4.</text>
</comment>
<keyword evidence="10 16" id="KW-0663">Pyridoxal phosphate</keyword>
<keyword evidence="11" id="KW-0100">Branched-chain amino acid biosynthesis</keyword>
<dbReference type="PROSITE" id="PS00770">
    <property type="entry name" value="AA_TRANSFER_CLASS_4"/>
    <property type="match status" value="1"/>
</dbReference>
<evidence type="ECO:0000256" key="5">
    <source>
        <dbReference type="ARBA" id="ARBA00005072"/>
    </source>
</evidence>
<dbReference type="Proteomes" id="UP000321934">
    <property type="component" value="Chromosome"/>
</dbReference>
<evidence type="ECO:0000256" key="3">
    <source>
        <dbReference type="ARBA" id="ARBA00004824"/>
    </source>
</evidence>
<comment type="catalytic activity">
    <reaction evidence="12">
        <text>L-valine + 2-oxoglutarate = 3-methyl-2-oxobutanoate + L-glutamate</text>
        <dbReference type="Rhea" id="RHEA:24813"/>
        <dbReference type="ChEBI" id="CHEBI:11851"/>
        <dbReference type="ChEBI" id="CHEBI:16810"/>
        <dbReference type="ChEBI" id="CHEBI:29985"/>
        <dbReference type="ChEBI" id="CHEBI:57762"/>
        <dbReference type="EC" id="2.6.1.42"/>
    </reaction>
</comment>
<comment type="function">
    <text evidence="2">Acts on leucine, isoleucine and valine.</text>
</comment>
<dbReference type="PANTHER" id="PTHR42743:SF11">
    <property type="entry name" value="AMINODEOXYCHORISMATE LYASE"/>
    <property type="match status" value="1"/>
</dbReference>
<name>A0A5B8XCW7_9RICK</name>
<gene>
    <name evidence="17" type="ORF">Deia_00347</name>
</gene>
<dbReference type="EC" id="2.6.1.42" evidence="7"/>
<evidence type="ECO:0000256" key="15">
    <source>
        <dbReference type="RuleBase" id="RU004106"/>
    </source>
</evidence>
<evidence type="ECO:0000256" key="12">
    <source>
        <dbReference type="ARBA" id="ARBA00048212"/>
    </source>
</evidence>
<evidence type="ECO:0000256" key="9">
    <source>
        <dbReference type="ARBA" id="ARBA00022576"/>
    </source>
</evidence>
<dbReference type="InterPro" id="IPR050571">
    <property type="entry name" value="Class-IV_PLP-Dep_Aminotrnsfr"/>
</dbReference>
<dbReference type="AlphaFoldDB" id="A0A5B8XCW7"/>
<protein>
    <recommendedName>
        <fullName evidence="8">Probable branched-chain-amino-acid aminotransferase</fullName>
        <ecNumber evidence="7">2.6.1.42</ecNumber>
    </recommendedName>
</protein>
<evidence type="ECO:0000256" key="16">
    <source>
        <dbReference type="RuleBase" id="RU004516"/>
    </source>
</evidence>
<evidence type="ECO:0000256" key="6">
    <source>
        <dbReference type="ARBA" id="ARBA00009320"/>
    </source>
</evidence>
<evidence type="ECO:0000256" key="14">
    <source>
        <dbReference type="ARBA" id="ARBA00049229"/>
    </source>
</evidence>
<keyword evidence="11" id="KW-0028">Amino-acid biosynthesis</keyword>
<dbReference type="InterPro" id="IPR036038">
    <property type="entry name" value="Aminotransferase-like"/>
</dbReference>
<evidence type="ECO:0000256" key="8">
    <source>
        <dbReference type="ARBA" id="ARBA00014472"/>
    </source>
</evidence>
<sequence>MSTIFLNGSYITRENAKISVDDRGFHFGDGMYDIMLIHNGKIIDFDKHYERISNTASRIFMNLDLQKDEIFAIAHKLMADNKVEKGRLIIVISRGEGDRWVSDFSKMPQNFMIEVQDADCGVGTENLKLISAKLHEDIRWKYRDIKITSLLPSVILRAKFEKDGYGEVLYHEDGKICETSRGNIFIIKNNVIKTPPLSHKLLPGITRFRILQLLNCGEYVKFLNSEDAKIISGFKALETDFSIDEILDADEVFSSSSTIRIAGISKIDDKEFARHDITKVLLRMYDNFIS</sequence>
<evidence type="ECO:0000256" key="11">
    <source>
        <dbReference type="ARBA" id="ARBA00023304"/>
    </source>
</evidence>
<accession>A0A5B8XCW7</accession>
<dbReference type="PANTHER" id="PTHR42743">
    <property type="entry name" value="AMINO-ACID AMINOTRANSFERASE"/>
    <property type="match status" value="1"/>
</dbReference>
<proteinExistence type="inferred from homology"/>
<dbReference type="InterPro" id="IPR043132">
    <property type="entry name" value="BCAT-like_C"/>
</dbReference>
<organism evidence="17 18">
    <name type="scientific">Candidatus Deianiraea vastatrix</name>
    <dbReference type="NCBI Taxonomy" id="2163644"/>
    <lineage>
        <taxon>Bacteria</taxon>
        <taxon>Pseudomonadati</taxon>
        <taxon>Pseudomonadota</taxon>
        <taxon>Alphaproteobacteria</taxon>
        <taxon>Rickettsiales</taxon>
        <taxon>Candidatus Deianiraeaceae</taxon>
        <taxon>Candidatus Deianiraea</taxon>
    </lineage>
</organism>
<evidence type="ECO:0000256" key="7">
    <source>
        <dbReference type="ARBA" id="ARBA00013053"/>
    </source>
</evidence>
<dbReference type="InterPro" id="IPR043131">
    <property type="entry name" value="BCAT-like_N"/>
</dbReference>
<comment type="pathway">
    <text evidence="3">Amino-acid biosynthesis; L-isoleucine biosynthesis; L-isoleucine from 2-oxobutanoate: step 4/4.</text>
</comment>
<evidence type="ECO:0000313" key="17">
    <source>
        <dbReference type="EMBL" id="QED23153.1"/>
    </source>
</evidence>
<comment type="cofactor">
    <cofactor evidence="1 16">
        <name>pyridoxal 5'-phosphate</name>
        <dbReference type="ChEBI" id="CHEBI:597326"/>
    </cofactor>
</comment>
<evidence type="ECO:0000313" key="18">
    <source>
        <dbReference type="Proteomes" id="UP000321934"/>
    </source>
</evidence>
<dbReference type="RefSeq" id="WP_146820444.1">
    <property type="nucleotide sequence ID" value="NZ_CP029077.1"/>
</dbReference>
<evidence type="ECO:0000256" key="10">
    <source>
        <dbReference type="ARBA" id="ARBA00022898"/>
    </source>
</evidence>
<comment type="similarity">
    <text evidence="6 15">Belongs to the class-IV pyridoxal-phosphate-dependent aminotransferase family.</text>
</comment>
<dbReference type="InterPro" id="IPR018300">
    <property type="entry name" value="Aminotrans_IV_CS"/>
</dbReference>
<comment type="catalytic activity">
    <reaction evidence="14">
        <text>L-leucine + 2-oxoglutarate = 4-methyl-2-oxopentanoate + L-glutamate</text>
        <dbReference type="Rhea" id="RHEA:18321"/>
        <dbReference type="ChEBI" id="CHEBI:16810"/>
        <dbReference type="ChEBI" id="CHEBI:17865"/>
        <dbReference type="ChEBI" id="CHEBI:29985"/>
        <dbReference type="ChEBI" id="CHEBI:57427"/>
        <dbReference type="EC" id="2.6.1.42"/>
    </reaction>
</comment>
<reference evidence="17 18" key="1">
    <citation type="journal article" date="2019" name="ISME J.">
        <title>Deianiraea, an extracellular bacterium associated with the ciliate Paramecium, suggests an alternative scenario for the evolution of Rickettsiales.</title>
        <authorList>
            <person name="Castelli M."/>
            <person name="Sabaneyeva E."/>
            <person name="Lanzoni O."/>
            <person name="Lebedeva N."/>
            <person name="Floriano A.M."/>
            <person name="Gaiarsa S."/>
            <person name="Benken K."/>
            <person name="Modeo L."/>
            <person name="Bandi C."/>
            <person name="Potekhin A."/>
            <person name="Sassera D."/>
            <person name="Petroni G."/>
        </authorList>
    </citation>
    <scope>NUCLEOTIDE SEQUENCE [LARGE SCALE GENOMIC DNA]</scope>
    <source>
        <strain evidence="17">CyL4-1</strain>
    </source>
</reference>
<comment type="pathway">
    <text evidence="4">Amino-acid biosynthesis; L-valine biosynthesis; L-valine from pyruvate: step 4/4.</text>
</comment>
<keyword evidence="9 17" id="KW-0032">Aminotransferase</keyword>
<evidence type="ECO:0000256" key="2">
    <source>
        <dbReference type="ARBA" id="ARBA00003109"/>
    </source>
</evidence>
<dbReference type="SUPFAM" id="SSF56752">
    <property type="entry name" value="D-aminoacid aminotransferase-like PLP-dependent enzymes"/>
    <property type="match status" value="1"/>
</dbReference>
<evidence type="ECO:0000256" key="1">
    <source>
        <dbReference type="ARBA" id="ARBA00001933"/>
    </source>
</evidence>
<dbReference type="OrthoDB" id="9805628at2"/>
<keyword evidence="17" id="KW-0808">Transferase</keyword>
<evidence type="ECO:0000256" key="4">
    <source>
        <dbReference type="ARBA" id="ARBA00004931"/>
    </source>
</evidence>
<dbReference type="EMBL" id="CP029077">
    <property type="protein sequence ID" value="QED23153.1"/>
    <property type="molecule type" value="Genomic_DNA"/>
</dbReference>
<dbReference type="Gene3D" id="3.20.10.10">
    <property type="entry name" value="D-amino Acid Aminotransferase, subunit A, domain 2"/>
    <property type="match status" value="1"/>
</dbReference>